<accession>A0AAW1S7R1</accession>
<proteinExistence type="predicted"/>
<sequence length="90" mass="10015">MSLLAVSVQHLPTLPRRTGRGNSSVFQARYLRSSHIKFNRLCTLHSVSTLDSLEQRFVAGASDRPTRSPRQASIRVGDQRMSDRGQSSSC</sequence>
<feature type="region of interest" description="Disordered" evidence="1">
    <location>
        <begin position="60"/>
        <end position="90"/>
    </location>
</feature>
<protein>
    <submittedName>
        <fullName evidence="2">Uncharacterized protein</fullName>
    </submittedName>
</protein>
<evidence type="ECO:0000256" key="1">
    <source>
        <dbReference type="SAM" id="MobiDB-lite"/>
    </source>
</evidence>
<evidence type="ECO:0000313" key="2">
    <source>
        <dbReference type="EMBL" id="KAK9841682.1"/>
    </source>
</evidence>
<dbReference type="EMBL" id="JALJOS010000003">
    <property type="protein sequence ID" value="KAK9841682.1"/>
    <property type="molecule type" value="Genomic_DNA"/>
</dbReference>
<comment type="caution">
    <text evidence="2">The sequence shown here is derived from an EMBL/GenBank/DDBJ whole genome shotgun (WGS) entry which is preliminary data.</text>
</comment>
<dbReference type="Proteomes" id="UP001438707">
    <property type="component" value="Unassembled WGS sequence"/>
</dbReference>
<organism evidence="2 3">
    <name type="scientific">Apatococcus lobatus</name>
    <dbReference type="NCBI Taxonomy" id="904363"/>
    <lineage>
        <taxon>Eukaryota</taxon>
        <taxon>Viridiplantae</taxon>
        <taxon>Chlorophyta</taxon>
        <taxon>core chlorophytes</taxon>
        <taxon>Trebouxiophyceae</taxon>
        <taxon>Chlorellales</taxon>
        <taxon>Chlorellaceae</taxon>
        <taxon>Apatococcus</taxon>
    </lineage>
</organism>
<keyword evidence="3" id="KW-1185">Reference proteome</keyword>
<reference evidence="2 3" key="1">
    <citation type="journal article" date="2024" name="Nat. Commun.">
        <title>Phylogenomics reveals the evolutionary origins of lichenization in chlorophyte algae.</title>
        <authorList>
            <person name="Puginier C."/>
            <person name="Libourel C."/>
            <person name="Otte J."/>
            <person name="Skaloud P."/>
            <person name="Haon M."/>
            <person name="Grisel S."/>
            <person name="Petersen M."/>
            <person name="Berrin J.G."/>
            <person name="Delaux P.M."/>
            <person name="Dal Grande F."/>
            <person name="Keller J."/>
        </authorList>
    </citation>
    <scope>NUCLEOTIDE SEQUENCE [LARGE SCALE GENOMIC DNA]</scope>
    <source>
        <strain evidence="2 3">SAG 2145</strain>
    </source>
</reference>
<evidence type="ECO:0000313" key="3">
    <source>
        <dbReference type="Proteomes" id="UP001438707"/>
    </source>
</evidence>
<dbReference type="AlphaFoldDB" id="A0AAW1S7R1"/>
<gene>
    <name evidence="2" type="ORF">WJX74_010049</name>
</gene>
<name>A0AAW1S7R1_9CHLO</name>